<comment type="caution">
    <text evidence="8">The sequence shown here is derived from an EMBL/GenBank/DDBJ whole genome shotgun (WGS) entry which is preliminary data.</text>
</comment>
<dbReference type="InterPro" id="IPR007348">
    <property type="entry name" value="CopC_dom"/>
</dbReference>
<evidence type="ECO:0000256" key="1">
    <source>
        <dbReference type="ARBA" id="ARBA00004196"/>
    </source>
</evidence>
<dbReference type="SUPFAM" id="SSF81296">
    <property type="entry name" value="E set domains"/>
    <property type="match status" value="1"/>
</dbReference>
<keyword evidence="6" id="KW-0812">Transmembrane</keyword>
<comment type="subcellular location">
    <subcellularLocation>
        <location evidence="1">Cell envelope</location>
    </subcellularLocation>
</comment>
<feature type="region of interest" description="Disordered" evidence="5">
    <location>
        <begin position="137"/>
        <end position="202"/>
    </location>
</feature>
<keyword evidence="4" id="KW-0186">Copper</keyword>
<feature type="compositionally biased region" description="Low complexity" evidence="5">
    <location>
        <begin position="140"/>
        <end position="158"/>
    </location>
</feature>
<keyword evidence="6" id="KW-0472">Membrane</keyword>
<keyword evidence="9" id="KW-1185">Reference proteome</keyword>
<reference evidence="8" key="1">
    <citation type="submission" date="2023-06" db="EMBL/GenBank/DDBJ databases">
        <title>Draft genome sequence of Nocardioides sp. SOB72.</title>
        <authorList>
            <person name="Zhang G."/>
        </authorList>
    </citation>
    <scope>NUCLEOTIDE SEQUENCE</scope>
    <source>
        <strain evidence="8">SOB72</strain>
    </source>
</reference>
<dbReference type="InterPro" id="IPR014756">
    <property type="entry name" value="Ig_E-set"/>
</dbReference>
<protein>
    <submittedName>
        <fullName evidence="8">Copper resistance protein CopC</fullName>
    </submittedName>
</protein>
<dbReference type="Gene3D" id="2.60.40.1220">
    <property type="match status" value="1"/>
</dbReference>
<proteinExistence type="predicted"/>
<evidence type="ECO:0000256" key="5">
    <source>
        <dbReference type="SAM" id="MobiDB-lite"/>
    </source>
</evidence>
<evidence type="ECO:0000313" key="8">
    <source>
        <dbReference type="EMBL" id="MDN4161914.1"/>
    </source>
</evidence>
<dbReference type="EMBL" id="JAUHJR010000004">
    <property type="protein sequence ID" value="MDN4161914.1"/>
    <property type="molecule type" value="Genomic_DNA"/>
</dbReference>
<evidence type="ECO:0000256" key="6">
    <source>
        <dbReference type="SAM" id="Phobius"/>
    </source>
</evidence>
<evidence type="ECO:0000259" key="7">
    <source>
        <dbReference type="Pfam" id="PF04234"/>
    </source>
</evidence>
<organism evidence="8 9">
    <name type="scientific">Nocardioides abyssi</name>
    <dbReference type="NCBI Taxonomy" id="3058370"/>
    <lineage>
        <taxon>Bacteria</taxon>
        <taxon>Bacillati</taxon>
        <taxon>Actinomycetota</taxon>
        <taxon>Actinomycetes</taxon>
        <taxon>Propionibacteriales</taxon>
        <taxon>Nocardioidaceae</taxon>
        <taxon>Nocardioides</taxon>
    </lineage>
</organism>
<gene>
    <name evidence="8" type="ORF">QWY29_11180</name>
</gene>
<dbReference type="Pfam" id="PF04234">
    <property type="entry name" value="CopC"/>
    <property type="match status" value="1"/>
</dbReference>
<name>A0ABT8EUY4_9ACTN</name>
<dbReference type="InterPro" id="IPR014755">
    <property type="entry name" value="Cu-Rt/internalin_Ig-like"/>
</dbReference>
<evidence type="ECO:0000256" key="2">
    <source>
        <dbReference type="ARBA" id="ARBA00022723"/>
    </source>
</evidence>
<dbReference type="PANTHER" id="PTHR34820:SF4">
    <property type="entry name" value="INNER MEMBRANE PROTEIN YEBZ"/>
    <property type="match status" value="1"/>
</dbReference>
<sequence length="236" mass="23959">MYRWLDEHRQLRRTLAGTALAGAVLIGALAPAAAHTALIFIDPADGAHVPDPPTTITLVFSEQMTPDLSTVAVRVDGGPAVRAQVQRGANTSTLIATIPDSLNVAADRAQDWTVVYRVVSRDGHPVTGQSTLRVAATQTPAGDNPSSNPGSNSADSPSESADGARTSKAPAAAGPPSTPAPSNADEEPTSNPGAAETPSGSTGTPWAAVLLAGGTLAVLLVLAVLAAVRLARRTDQ</sequence>
<feature type="compositionally biased region" description="Low complexity" evidence="5">
    <location>
        <begin position="167"/>
        <end position="183"/>
    </location>
</feature>
<keyword evidence="6" id="KW-1133">Transmembrane helix</keyword>
<feature type="domain" description="CopC" evidence="7">
    <location>
        <begin position="35"/>
        <end position="133"/>
    </location>
</feature>
<dbReference type="PANTHER" id="PTHR34820">
    <property type="entry name" value="INNER MEMBRANE PROTEIN YEBZ"/>
    <property type="match status" value="1"/>
</dbReference>
<dbReference type="Proteomes" id="UP001168537">
    <property type="component" value="Unassembled WGS sequence"/>
</dbReference>
<evidence type="ECO:0000256" key="4">
    <source>
        <dbReference type="ARBA" id="ARBA00023008"/>
    </source>
</evidence>
<dbReference type="InterPro" id="IPR032694">
    <property type="entry name" value="CopC/D"/>
</dbReference>
<keyword evidence="3" id="KW-0732">Signal</keyword>
<dbReference type="RefSeq" id="WP_300961361.1">
    <property type="nucleotide sequence ID" value="NZ_JAUHJR010000004.1"/>
</dbReference>
<keyword evidence="2" id="KW-0479">Metal-binding</keyword>
<accession>A0ABT8EUY4</accession>
<evidence type="ECO:0000256" key="3">
    <source>
        <dbReference type="ARBA" id="ARBA00022729"/>
    </source>
</evidence>
<feature type="transmembrane region" description="Helical" evidence="6">
    <location>
        <begin position="206"/>
        <end position="228"/>
    </location>
</feature>
<evidence type="ECO:0000313" key="9">
    <source>
        <dbReference type="Proteomes" id="UP001168537"/>
    </source>
</evidence>